<reference evidence="2" key="1">
    <citation type="submission" date="2017-04" db="EMBL/GenBank/DDBJ databases">
        <authorList>
            <person name="Varghese N."/>
            <person name="Submissions S."/>
        </authorList>
    </citation>
    <scope>NUCLEOTIDE SEQUENCE [LARGE SCALE GENOMIC DNA]</scope>
    <source>
        <strain evidence="2">USBA 82</strain>
    </source>
</reference>
<dbReference type="STRING" id="561720.SAMN06275492_11836"/>
<evidence type="ECO:0000313" key="1">
    <source>
        <dbReference type="EMBL" id="SMG33461.1"/>
    </source>
</evidence>
<accession>A0A1X7JYI3</accession>
<dbReference type="AlphaFoldDB" id="A0A1X7JYI3"/>
<keyword evidence="2" id="KW-1185">Reference proteome</keyword>
<proteinExistence type="predicted"/>
<dbReference type="SUPFAM" id="SSF56176">
    <property type="entry name" value="FAD-binding/transporter-associated domain-like"/>
    <property type="match status" value="1"/>
</dbReference>
<dbReference type="RefSeq" id="WP_085544805.1">
    <property type="nucleotide sequence ID" value="NZ_FXBB01000018.1"/>
</dbReference>
<gene>
    <name evidence="1" type="ORF">SAMN06275492_11836</name>
</gene>
<sequence>MNPQSLEDLFTLAGDWAGLPQDVSLEDVRCLQWISIKGDYLAIGPMVTWGRIRGSDLVQKLAPSLLELSQGFEQNRTLGEELLKPSPQGPGEKLISLGAKVELLSSGSSRETDLSFPLPIAEGELLRSVLIPLA</sequence>
<dbReference type="InterPro" id="IPR036318">
    <property type="entry name" value="FAD-bd_PCMH-like_sf"/>
</dbReference>
<protein>
    <submittedName>
        <fullName evidence="1">Uncharacterized protein</fullName>
    </submittedName>
</protein>
<dbReference type="GO" id="GO:0050660">
    <property type="term" value="F:flavin adenine dinucleotide binding"/>
    <property type="evidence" value="ECO:0007669"/>
    <property type="project" value="InterPro"/>
</dbReference>
<evidence type="ECO:0000313" key="2">
    <source>
        <dbReference type="Proteomes" id="UP000193355"/>
    </source>
</evidence>
<name>A0A1X7JYI3_9BACT</name>
<dbReference type="Proteomes" id="UP000193355">
    <property type="component" value="Unassembled WGS sequence"/>
</dbReference>
<dbReference type="EMBL" id="FXBB01000018">
    <property type="protein sequence ID" value="SMG33461.1"/>
    <property type="molecule type" value="Genomic_DNA"/>
</dbReference>
<organism evidence="1 2">
    <name type="scientific">Dethiosulfovibrio salsuginis</name>
    <dbReference type="NCBI Taxonomy" id="561720"/>
    <lineage>
        <taxon>Bacteria</taxon>
        <taxon>Thermotogati</taxon>
        <taxon>Synergistota</taxon>
        <taxon>Synergistia</taxon>
        <taxon>Synergistales</taxon>
        <taxon>Dethiosulfovibrionaceae</taxon>
        <taxon>Dethiosulfovibrio</taxon>
    </lineage>
</organism>